<dbReference type="EMBL" id="CP001867">
    <property type="protein sequence ID" value="ADB73377.1"/>
    <property type="molecule type" value="Genomic_DNA"/>
</dbReference>
<sequence length="128" mass="12618">MVRRRRRGRLRGEAGMVTAETAVVLPVLLFVLAGAVAAVTVVGAQLRCVDAAREGARAAARGEDTSLVTTLAGQAAPDGAATTVAVGGATVTVTVAAQVAPLGPVPLRVPVSASAVAQREPGTAEAPG</sequence>
<dbReference type="KEGG" id="gob:Gobs_0596"/>
<reference evidence="2 3" key="1">
    <citation type="journal article" date="2010" name="Stand. Genomic Sci.">
        <title>Complete genome sequence of Geodermatophilus obscurus type strain (G-20).</title>
        <authorList>
            <person name="Ivanova N."/>
            <person name="Sikorski J."/>
            <person name="Jando M."/>
            <person name="Munk C."/>
            <person name="Lapidus A."/>
            <person name="Glavina Del Rio T."/>
            <person name="Copeland A."/>
            <person name="Tice H."/>
            <person name="Cheng J.-F."/>
            <person name="Lucas S."/>
            <person name="Chen F."/>
            <person name="Nolan M."/>
            <person name="Bruce D."/>
            <person name="Goodwin L."/>
            <person name="Pitluck S."/>
            <person name="Mavromatis K."/>
            <person name="Mikhailova N."/>
            <person name="Pati A."/>
            <person name="Chen A."/>
            <person name="Palaniappan K."/>
            <person name="Land M."/>
            <person name="Hauser L."/>
            <person name="Chang Y.-J."/>
            <person name="Jeffries C.D."/>
            <person name="Meincke L."/>
            <person name="Brettin T."/>
            <person name="Detter J.C."/>
            <person name="Detter J.C."/>
            <person name="Rohde M."/>
            <person name="Goeker M."/>
            <person name="Bristow J."/>
            <person name="Eisen J.A."/>
            <person name="Markowitz V."/>
            <person name="Hugenholtz P."/>
            <person name="Kyrpides N.C."/>
            <person name="Klenk H.-P."/>
        </authorList>
    </citation>
    <scope>NUCLEOTIDE SEQUENCE [LARGE SCALE GENOMIC DNA]</scope>
    <source>
        <strain evidence="3">ATCC 25078 / DSM 43160 / JCM 3152 / KCC A-0152 / KCTC 9177 / NBRC 13315 / NRRL B-3577 / G-20</strain>
    </source>
</reference>
<proteinExistence type="predicted"/>
<dbReference type="eggNOG" id="ENOG5032ZNB">
    <property type="taxonomic scope" value="Bacteria"/>
</dbReference>
<accession>D2S777</accession>
<dbReference type="Pfam" id="PF07811">
    <property type="entry name" value="TadE"/>
    <property type="match status" value="1"/>
</dbReference>
<dbReference type="NCBIfam" id="NF041390">
    <property type="entry name" value="TadE_Rv3655c"/>
    <property type="match status" value="1"/>
</dbReference>
<dbReference type="Proteomes" id="UP000001382">
    <property type="component" value="Chromosome"/>
</dbReference>
<keyword evidence="3" id="KW-1185">Reference proteome</keyword>
<evidence type="ECO:0000313" key="3">
    <source>
        <dbReference type="Proteomes" id="UP000001382"/>
    </source>
</evidence>
<evidence type="ECO:0000313" key="2">
    <source>
        <dbReference type="EMBL" id="ADB73377.1"/>
    </source>
</evidence>
<reference evidence="3" key="2">
    <citation type="submission" date="2010-01" db="EMBL/GenBank/DDBJ databases">
        <title>The complete genome of Geodermatophilus obscurus DSM 43160.</title>
        <authorList>
            <consortium name="US DOE Joint Genome Institute (JGI-PGF)"/>
            <person name="Lucas S."/>
            <person name="Copeland A."/>
            <person name="Lapidus A."/>
            <person name="Glavina del Rio T."/>
            <person name="Dalin E."/>
            <person name="Tice H."/>
            <person name="Bruce D."/>
            <person name="Goodwin L."/>
            <person name="Pitluck S."/>
            <person name="Kyrpides N."/>
            <person name="Mavromatis K."/>
            <person name="Ivanova N."/>
            <person name="Munk A.C."/>
            <person name="Brettin T."/>
            <person name="Detter J.C."/>
            <person name="Han C."/>
            <person name="Larimer F."/>
            <person name="Land M."/>
            <person name="Hauser L."/>
            <person name="Markowitz V."/>
            <person name="Cheng J.-F."/>
            <person name="Hugenholtz P."/>
            <person name="Woyke T."/>
            <person name="Wu D."/>
            <person name="Jando M."/>
            <person name="Schneider S."/>
            <person name="Klenk H.-P."/>
            <person name="Eisen J.A."/>
        </authorList>
    </citation>
    <scope>NUCLEOTIDE SEQUENCE [LARGE SCALE GENOMIC DNA]</scope>
    <source>
        <strain evidence="3">ATCC 25078 / DSM 43160 / JCM 3152 / KCC A-0152 / KCTC 9177 / NBRC 13315 / NRRL B-3577 / G-20</strain>
    </source>
</reference>
<dbReference type="InterPro" id="IPR049790">
    <property type="entry name" value="Rv3655c/TadE"/>
</dbReference>
<dbReference type="RefSeq" id="WP_012946818.1">
    <property type="nucleotide sequence ID" value="NC_013757.1"/>
</dbReference>
<dbReference type="STRING" id="526225.Gobs_0596"/>
<dbReference type="AlphaFoldDB" id="D2S777"/>
<evidence type="ECO:0000259" key="1">
    <source>
        <dbReference type="Pfam" id="PF07811"/>
    </source>
</evidence>
<name>D2S777_GEOOG</name>
<organism evidence="2 3">
    <name type="scientific">Geodermatophilus obscurus (strain ATCC 25078 / DSM 43160 / JCM 3152 / CCUG 61914 / KCC A-0152 / KCTC 9177 / NBRC 13315 / NRRL B-3577 / G-20)</name>
    <dbReference type="NCBI Taxonomy" id="526225"/>
    <lineage>
        <taxon>Bacteria</taxon>
        <taxon>Bacillati</taxon>
        <taxon>Actinomycetota</taxon>
        <taxon>Actinomycetes</taxon>
        <taxon>Geodermatophilales</taxon>
        <taxon>Geodermatophilaceae</taxon>
        <taxon>Geodermatophilus</taxon>
    </lineage>
</organism>
<dbReference type="HOGENOM" id="CLU_116311_0_1_11"/>
<feature type="domain" description="TadE-like" evidence="1">
    <location>
        <begin position="15"/>
        <end position="57"/>
    </location>
</feature>
<gene>
    <name evidence="2" type="ordered locus">Gobs_0596</name>
</gene>
<dbReference type="InterPro" id="IPR012495">
    <property type="entry name" value="TadE-like_dom"/>
</dbReference>
<protein>
    <submittedName>
        <fullName evidence="2">TadE family protein</fullName>
    </submittedName>
</protein>